<keyword evidence="3" id="KW-0238">DNA-binding</keyword>
<name>A0A4U8TBQ0_9HELI</name>
<proteinExistence type="inferred from homology"/>
<gene>
    <name evidence="5" type="ORF">LS71_001010</name>
</gene>
<protein>
    <recommendedName>
        <fullName evidence="4">Type I restriction modification DNA specificity domain-containing protein</fullName>
    </recommendedName>
</protein>
<evidence type="ECO:0000259" key="4">
    <source>
        <dbReference type="Pfam" id="PF01420"/>
    </source>
</evidence>
<evidence type="ECO:0000256" key="1">
    <source>
        <dbReference type="ARBA" id="ARBA00010923"/>
    </source>
</evidence>
<keyword evidence="6" id="KW-1185">Reference proteome</keyword>
<dbReference type="GO" id="GO:0009307">
    <property type="term" value="P:DNA restriction-modification system"/>
    <property type="evidence" value="ECO:0007669"/>
    <property type="project" value="UniProtKB-KW"/>
</dbReference>
<dbReference type="AlphaFoldDB" id="A0A4U8TBQ0"/>
<dbReference type="EMBL" id="JRPR02000001">
    <property type="protein sequence ID" value="TLD97366.1"/>
    <property type="molecule type" value="Genomic_DNA"/>
</dbReference>
<dbReference type="Proteomes" id="UP000029733">
    <property type="component" value="Unassembled WGS sequence"/>
</dbReference>
<reference evidence="5 6" key="1">
    <citation type="journal article" date="2014" name="Genome Announc.">
        <title>Draft genome sequences of eight enterohepatic helicobacter species isolated from both laboratory and wild rodents.</title>
        <authorList>
            <person name="Sheh A."/>
            <person name="Shen Z."/>
            <person name="Fox J.G."/>
        </authorList>
    </citation>
    <scope>NUCLEOTIDE SEQUENCE [LARGE SCALE GENOMIC DNA]</scope>
    <source>
        <strain evidence="5 6">MIT 09-6949</strain>
    </source>
</reference>
<dbReference type="SUPFAM" id="SSF116734">
    <property type="entry name" value="DNA methylase specificity domain"/>
    <property type="match status" value="1"/>
</dbReference>
<evidence type="ECO:0000256" key="2">
    <source>
        <dbReference type="ARBA" id="ARBA00022747"/>
    </source>
</evidence>
<evidence type="ECO:0000313" key="6">
    <source>
        <dbReference type="Proteomes" id="UP000029733"/>
    </source>
</evidence>
<sequence length="177" mass="20311">MYIENCSFQYKFTESNFTPPFEIPSTWTWVRLGDICEIVNTENIAVGKLPILDVKYLRNLGDKKFGDSGNFVSINDRLILMDGENSGEIFIARENGYLGSTLKKIIYKQIVSIKFMDFLLLSIKDFLKDNKKGAAIPHLDRKLFFDYSLALPPLKEQEVIARVLESLFTLTKGLRVE</sequence>
<dbReference type="OrthoDB" id="5363772at2"/>
<feature type="domain" description="Type I restriction modification DNA specificity" evidence="4">
    <location>
        <begin position="24"/>
        <end position="173"/>
    </location>
</feature>
<keyword evidence="2" id="KW-0680">Restriction system</keyword>
<comment type="similarity">
    <text evidence="1">Belongs to the type-I restriction system S methylase family.</text>
</comment>
<accession>A0A4U8TBQ0</accession>
<comment type="caution">
    <text evidence="5">The sequence shown here is derived from an EMBL/GenBank/DDBJ whole genome shotgun (WGS) entry which is preliminary data.</text>
</comment>
<dbReference type="PANTHER" id="PTHR43140">
    <property type="entry name" value="TYPE-1 RESTRICTION ENZYME ECOKI SPECIFICITY PROTEIN"/>
    <property type="match status" value="1"/>
</dbReference>
<dbReference type="InterPro" id="IPR000055">
    <property type="entry name" value="Restrct_endonuc_typeI_TRD"/>
</dbReference>
<dbReference type="Gene3D" id="3.90.220.20">
    <property type="entry name" value="DNA methylase specificity domains"/>
    <property type="match status" value="1"/>
</dbReference>
<dbReference type="PANTHER" id="PTHR43140:SF1">
    <property type="entry name" value="TYPE I RESTRICTION ENZYME ECOKI SPECIFICITY SUBUNIT"/>
    <property type="match status" value="1"/>
</dbReference>
<organism evidence="5 6">
    <name type="scientific">Helicobacter jaachi</name>
    <dbReference type="NCBI Taxonomy" id="1677920"/>
    <lineage>
        <taxon>Bacteria</taxon>
        <taxon>Pseudomonadati</taxon>
        <taxon>Campylobacterota</taxon>
        <taxon>Epsilonproteobacteria</taxon>
        <taxon>Campylobacterales</taxon>
        <taxon>Helicobacteraceae</taxon>
        <taxon>Helicobacter</taxon>
    </lineage>
</organism>
<dbReference type="InterPro" id="IPR044946">
    <property type="entry name" value="Restrct_endonuc_typeI_TRD_sf"/>
</dbReference>
<dbReference type="Pfam" id="PF01420">
    <property type="entry name" value="Methylase_S"/>
    <property type="match status" value="1"/>
</dbReference>
<evidence type="ECO:0000256" key="3">
    <source>
        <dbReference type="ARBA" id="ARBA00023125"/>
    </source>
</evidence>
<evidence type="ECO:0000313" key="5">
    <source>
        <dbReference type="EMBL" id="TLD97366.1"/>
    </source>
</evidence>
<dbReference type="GO" id="GO:0003677">
    <property type="term" value="F:DNA binding"/>
    <property type="evidence" value="ECO:0007669"/>
    <property type="project" value="UniProtKB-KW"/>
</dbReference>
<dbReference type="InterPro" id="IPR051212">
    <property type="entry name" value="Type-I_RE_S_subunit"/>
</dbReference>